<keyword evidence="4 5" id="KW-0720">Serine protease</keyword>
<keyword evidence="3 5" id="KW-0378">Hydrolase</keyword>
<evidence type="ECO:0000313" key="11">
    <source>
        <dbReference type="Proteomes" id="UP000193920"/>
    </source>
</evidence>
<keyword evidence="2 5" id="KW-0645">Protease</keyword>
<evidence type="ECO:0000256" key="1">
    <source>
        <dbReference type="ARBA" id="ARBA00011073"/>
    </source>
</evidence>
<feature type="domain" description="Peptidase S8/S53" evidence="9">
    <location>
        <begin position="414"/>
        <end position="585"/>
    </location>
</feature>
<dbReference type="InterPro" id="IPR036852">
    <property type="entry name" value="Peptidase_S8/S53_dom_sf"/>
</dbReference>
<feature type="signal peptide" evidence="8">
    <location>
        <begin position="1"/>
        <end position="23"/>
    </location>
</feature>
<dbReference type="PRINTS" id="PR00723">
    <property type="entry name" value="SUBTILISIN"/>
</dbReference>
<keyword evidence="11" id="KW-1185">Reference proteome</keyword>
<evidence type="ECO:0000256" key="6">
    <source>
        <dbReference type="SAM" id="Coils"/>
    </source>
</evidence>
<evidence type="ECO:0000256" key="4">
    <source>
        <dbReference type="ARBA" id="ARBA00022825"/>
    </source>
</evidence>
<evidence type="ECO:0000256" key="5">
    <source>
        <dbReference type="PROSITE-ProRule" id="PRU01240"/>
    </source>
</evidence>
<dbReference type="AlphaFoldDB" id="A0A1Y2DFA7"/>
<feature type="active site" description="Charge relay system" evidence="5">
    <location>
        <position position="233"/>
    </location>
</feature>
<dbReference type="PANTHER" id="PTHR43806:SF11">
    <property type="entry name" value="CEREVISIN-RELATED"/>
    <property type="match status" value="1"/>
</dbReference>
<dbReference type="EMBL" id="MCOG01000068">
    <property type="protein sequence ID" value="ORY57963.1"/>
    <property type="molecule type" value="Genomic_DNA"/>
</dbReference>
<sequence length="682" mass="77717">MKIYNLLSILSIITIFVINTVQAFDIKSSLKNKILKKNKENSTKTKNENYYMIFVNNGSSNSGSHSKREEEQLINSLIDEITTLIIDNKNTYKNPSKLEGFEKRSSLRKRENQNNKSALAYTISSLDDRTIIYSYLSDYVADKVKKLPNVIACAEDRKLYLSDRKGDRMDEMNKLNEVLNETQWSGVSVRENADIHLSLLSQGKYDGNSTTSYDKNYYYPSSAGKDIDIFVFDSGFNFQHPEFANKDERTIKCAFATKNGEIIPIENEDYCELTYGKEYHGLMVSDIAGGLTHGVAGKANIYGIALQVSDEEDDYPSEYPSGSDEYPNNYDEYPSEYDEYPSSSDEFPTDYSEIMFKEGSDFYVSFISNVLAALKYVDDNMLRPNKAVFNFSFIIPLNELIEEDQYIIDYFRDYIDHMSSKGAVFVACAGNESELVEKDGKLSYYPCSFDNVICAGAVDNLGEITIMEIKEKMHSQIELLEDESNFNVDEINEKIKEYRKKYNEEKDNINNLFKEKIMDPRNYRKAAFSNYGKVVDIHAPGYVELEYRDVDGEDIKEIGMGTSFSSPIVAGVAATIMSENPNIKFDSKKMLDYLIEIGQKNIIEGISEGDPNVFINNGKHSIYSGNNDDEEIDLNDEKTSDTVDSDEEEDSFIEIETDDVNVDEVDDEIETDDYSVDEVDDE</sequence>
<dbReference type="PANTHER" id="PTHR43806">
    <property type="entry name" value="PEPTIDASE S8"/>
    <property type="match status" value="1"/>
</dbReference>
<dbReference type="OrthoDB" id="1896086at2759"/>
<evidence type="ECO:0000256" key="7">
    <source>
        <dbReference type="SAM" id="MobiDB-lite"/>
    </source>
</evidence>
<dbReference type="Gene3D" id="3.40.50.200">
    <property type="entry name" value="Peptidase S8/S53 domain"/>
    <property type="match status" value="1"/>
</dbReference>
<keyword evidence="6" id="KW-0175">Coiled coil</keyword>
<feature type="active site" description="Charge relay system" evidence="5">
    <location>
        <position position="563"/>
    </location>
</feature>
<evidence type="ECO:0000256" key="8">
    <source>
        <dbReference type="SAM" id="SignalP"/>
    </source>
</evidence>
<dbReference type="Pfam" id="PF00082">
    <property type="entry name" value="Peptidase_S8"/>
    <property type="match status" value="1"/>
</dbReference>
<feature type="chain" id="PRO_5013390806" evidence="8">
    <location>
        <begin position="24"/>
        <end position="682"/>
    </location>
</feature>
<feature type="coiled-coil region" evidence="6">
    <location>
        <begin position="488"/>
        <end position="515"/>
    </location>
</feature>
<feature type="compositionally biased region" description="Acidic residues" evidence="7">
    <location>
        <begin position="643"/>
        <end position="682"/>
    </location>
</feature>
<dbReference type="GO" id="GO:0006508">
    <property type="term" value="P:proteolysis"/>
    <property type="evidence" value="ECO:0007669"/>
    <property type="project" value="UniProtKB-KW"/>
</dbReference>
<proteinExistence type="inferred from homology"/>
<dbReference type="InterPro" id="IPR015500">
    <property type="entry name" value="Peptidase_S8_subtilisin-rel"/>
</dbReference>
<name>A0A1Y2DFA7_9FUNG</name>
<dbReference type="STRING" id="1754190.A0A1Y2DFA7"/>
<protein>
    <submittedName>
        <fullName evidence="10">Subtilisin-like protein</fullName>
    </submittedName>
</protein>
<accession>A0A1Y2DFA7</accession>
<keyword evidence="8" id="KW-0732">Signal</keyword>
<dbReference type="InterPro" id="IPR050131">
    <property type="entry name" value="Peptidase_S8_subtilisin-like"/>
</dbReference>
<dbReference type="InterPro" id="IPR023828">
    <property type="entry name" value="Peptidase_S8_Ser-AS"/>
</dbReference>
<organism evidence="10 11">
    <name type="scientific">Neocallimastix californiae</name>
    <dbReference type="NCBI Taxonomy" id="1754190"/>
    <lineage>
        <taxon>Eukaryota</taxon>
        <taxon>Fungi</taxon>
        <taxon>Fungi incertae sedis</taxon>
        <taxon>Chytridiomycota</taxon>
        <taxon>Chytridiomycota incertae sedis</taxon>
        <taxon>Neocallimastigomycetes</taxon>
        <taxon>Neocallimastigales</taxon>
        <taxon>Neocallimastigaceae</taxon>
        <taxon>Neocallimastix</taxon>
    </lineage>
</organism>
<dbReference type="SUPFAM" id="SSF52743">
    <property type="entry name" value="Subtilisin-like"/>
    <property type="match status" value="1"/>
</dbReference>
<reference evidence="10 11" key="1">
    <citation type="submission" date="2016-08" db="EMBL/GenBank/DDBJ databases">
        <title>A Parts List for Fungal Cellulosomes Revealed by Comparative Genomics.</title>
        <authorList>
            <consortium name="DOE Joint Genome Institute"/>
            <person name="Haitjema C.H."/>
            <person name="Gilmore S.P."/>
            <person name="Henske J.K."/>
            <person name="Solomon K.V."/>
            <person name="De Groot R."/>
            <person name="Kuo A."/>
            <person name="Mondo S.J."/>
            <person name="Salamov A.A."/>
            <person name="Labutti K."/>
            <person name="Zhao Z."/>
            <person name="Chiniquy J."/>
            <person name="Barry K."/>
            <person name="Brewer H.M."/>
            <person name="Purvine S.O."/>
            <person name="Wright A.T."/>
            <person name="Boxma B."/>
            <person name="Van Alen T."/>
            <person name="Hackstein J.H."/>
            <person name="Baker S.E."/>
            <person name="Grigoriev I.V."/>
            <person name="O'Malley M.A."/>
        </authorList>
    </citation>
    <scope>NUCLEOTIDE SEQUENCE [LARGE SCALE GENOMIC DNA]</scope>
    <source>
        <strain evidence="10 11">G1</strain>
    </source>
</reference>
<dbReference type="Proteomes" id="UP000193920">
    <property type="component" value="Unassembled WGS sequence"/>
</dbReference>
<feature type="region of interest" description="Disordered" evidence="7">
    <location>
        <begin position="625"/>
        <end position="682"/>
    </location>
</feature>
<evidence type="ECO:0000313" key="10">
    <source>
        <dbReference type="EMBL" id="ORY57963.1"/>
    </source>
</evidence>
<evidence type="ECO:0000256" key="2">
    <source>
        <dbReference type="ARBA" id="ARBA00022670"/>
    </source>
</evidence>
<evidence type="ECO:0000259" key="9">
    <source>
        <dbReference type="Pfam" id="PF00082"/>
    </source>
</evidence>
<gene>
    <name evidence="10" type="ORF">LY90DRAFT_701592</name>
</gene>
<evidence type="ECO:0000256" key="3">
    <source>
        <dbReference type="ARBA" id="ARBA00022801"/>
    </source>
</evidence>
<comment type="similarity">
    <text evidence="1 5">Belongs to the peptidase S8 family.</text>
</comment>
<dbReference type="GO" id="GO:0005615">
    <property type="term" value="C:extracellular space"/>
    <property type="evidence" value="ECO:0007669"/>
    <property type="project" value="TreeGrafter"/>
</dbReference>
<feature type="active site" description="Charge relay system" evidence="5">
    <location>
        <position position="280"/>
    </location>
</feature>
<dbReference type="PROSITE" id="PS00138">
    <property type="entry name" value="SUBTILASE_SER"/>
    <property type="match status" value="1"/>
</dbReference>
<dbReference type="InterPro" id="IPR000209">
    <property type="entry name" value="Peptidase_S8/S53_dom"/>
</dbReference>
<comment type="caution">
    <text evidence="10">The sequence shown here is derived from an EMBL/GenBank/DDBJ whole genome shotgun (WGS) entry which is preliminary data.</text>
</comment>
<dbReference type="PROSITE" id="PS51892">
    <property type="entry name" value="SUBTILASE"/>
    <property type="match status" value="1"/>
</dbReference>
<dbReference type="GO" id="GO:0004252">
    <property type="term" value="F:serine-type endopeptidase activity"/>
    <property type="evidence" value="ECO:0007669"/>
    <property type="project" value="UniProtKB-UniRule"/>
</dbReference>